<dbReference type="EMBL" id="KI284907">
    <property type="protein sequence ID" value="ESA12469.1"/>
    <property type="molecule type" value="Genomic_DNA"/>
</dbReference>
<name>U9TWA8_RHIID</name>
<evidence type="ECO:0000313" key="1">
    <source>
        <dbReference type="EMBL" id="ESA12469.1"/>
    </source>
</evidence>
<protein>
    <submittedName>
        <fullName evidence="1">Uncharacterized protein</fullName>
    </submittedName>
</protein>
<dbReference type="AlphaFoldDB" id="U9TWA8"/>
<reference evidence="1" key="1">
    <citation type="submission" date="2013-07" db="EMBL/GenBank/DDBJ databases">
        <title>The genome of an arbuscular mycorrhizal fungus provides insights into the evolution of the oldest plant symbiosis.</title>
        <authorList>
            <consortium name="DOE Joint Genome Institute"/>
            <person name="Tisserant E."/>
            <person name="Malbreil M."/>
            <person name="Kuo A."/>
            <person name="Kohler A."/>
            <person name="Symeonidi A."/>
            <person name="Balestrini R."/>
            <person name="Charron P."/>
            <person name="Duensing N."/>
            <person name="Frei-dit-Frey N."/>
            <person name="Gianinazzi-Pearson V."/>
            <person name="Gilbert B."/>
            <person name="Handa Y."/>
            <person name="Hijri M."/>
            <person name="Kaul R."/>
            <person name="Kawaguchi M."/>
            <person name="Krajinski F."/>
            <person name="Lammers P."/>
            <person name="Lapierre D."/>
            <person name="Masclaux F.G."/>
            <person name="Murat C."/>
            <person name="Morin E."/>
            <person name="Ndikumana S."/>
            <person name="Pagni M."/>
            <person name="Petitpierre D."/>
            <person name="Requena N."/>
            <person name="Rosikiewicz P."/>
            <person name="Riley R."/>
            <person name="Saito K."/>
            <person name="San Clemente H."/>
            <person name="Shapiro H."/>
            <person name="van Tuinen D."/>
            <person name="Becard G."/>
            <person name="Bonfante P."/>
            <person name="Paszkowski U."/>
            <person name="Shachar-Hill Y."/>
            <person name="Young J.P."/>
            <person name="Sanders I.R."/>
            <person name="Henrissat B."/>
            <person name="Rensing S.A."/>
            <person name="Grigoriev I.V."/>
            <person name="Corradi N."/>
            <person name="Roux C."/>
            <person name="Martin F."/>
        </authorList>
    </citation>
    <scope>NUCLEOTIDE SEQUENCE</scope>
    <source>
        <strain evidence="1">DAOM 197198</strain>
    </source>
</reference>
<dbReference type="HOGENOM" id="CLU_3015338_0_0_1"/>
<gene>
    <name evidence="1" type="ORF">GLOINDRAFT_347357</name>
</gene>
<proteinExistence type="predicted"/>
<organism evidence="1">
    <name type="scientific">Rhizophagus irregularis (strain DAOM 181602 / DAOM 197198 / MUCL 43194)</name>
    <name type="common">Arbuscular mycorrhizal fungus</name>
    <name type="synonym">Glomus intraradices</name>
    <dbReference type="NCBI Taxonomy" id="747089"/>
    <lineage>
        <taxon>Eukaryota</taxon>
        <taxon>Fungi</taxon>
        <taxon>Fungi incertae sedis</taxon>
        <taxon>Mucoromycota</taxon>
        <taxon>Glomeromycotina</taxon>
        <taxon>Glomeromycetes</taxon>
        <taxon>Glomerales</taxon>
        <taxon>Glomeraceae</taxon>
        <taxon>Rhizophagus</taxon>
    </lineage>
</organism>
<sequence>MVGSAPQNLLYIGLSLKESVGNGTELLSPTTRKITYNASHTKSPLLDLFDNTLYCK</sequence>
<accession>U9TWA8</accession>